<dbReference type="PROSITE" id="PS51257">
    <property type="entry name" value="PROKAR_LIPOPROTEIN"/>
    <property type="match status" value="1"/>
</dbReference>
<organism evidence="2 3">
    <name type="scientific">endosymbiont of Riftia pachyptila</name>
    <name type="common">vent Ph05</name>
    <dbReference type="NCBI Taxonomy" id="1048808"/>
    <lineage>
        <taxon>Bacteria</taxon>
        <taxon>Pseudomonadati</taxon>
        <taxon>Pseudomonadota</taxon>
        <taxon>Gammaproteobacteria</taxon>
        <taxon>sulfur-oxidizing symbionts</taxon>
    </lineage>
</organism>
<evidence type="ECO:0000313" key="3">
    <source>
        <dbReference type="Proteomes" id="UP000004491"/>
    </source>
</evidence>
<dbReference type="EMBL" id="AFOC01000043">
    <property type="protein sequence ID" value="EGV51279.1"/>
    <property type="molecule type" value="Genomic_DNA"/>
</dbReference>
<evidence type="ECO:0000256" key="1">
    <source>
        <dbReference type="SAM" id="SignalP"/>
    </source>
</evidence>
<feature type="chain" id="PRO_5003428408" description="DUF3179 domain-containing protein" evidence="1">
    <location>
        <begin position="27"/>
        <end position="323"/>
    </location>
</feature>
<dbReference type="InterPro" id="IPR021516">
    <property type="entry name" value="DUF3179"/>
</dbReference>
<keyword evidence="1" id="KW-0732">Signal</keyword>
<dbReference type="AlphaFoldDB" id="G2DDP9"/>
<keyword evidence="3" id="KW-1185">Reference proteome</keyword>
<reference evidence="2" key="1">
    <citation type="journal article" date="2011" name="ISME J.">
        <title>The endosymbionts of the deep-sea tubeworms Riftia pachyptila and Tevnia jerichonana share an identical physiology as revealed by proteogenomic analyses.</title>
        <authorList>
            <person name="Gardebrecht A."/>
            <person name="Markert S."/>
            <person name="Felbeck H."/>
            <person name="Thuermer A."/>
            <person name="Albrecht D."/>
            <person name="Wollherr A."/>
            <person name="Kabisch J."/>
            <person name="Lehmann R."/>
            <person name="Daniel R."/>
            <person name="Liesegang H."/>
            <person name="Hecker M."/>
            <person name="Sievert S.M."/>
            <person name="Schweder T."/>
        </authorList>
    </citation>
    <scope>NUCLEOTIDE SEQUENCE [LARGE SCALE GENOMIC DNA]</scope>
</reference>
<accession>G2DDP9</accession>
<proteinExistence type="predicted"/>
<comment type="caution">
    <text evidence="2">The sequence shown here is derived from an EMBL/GenBank/DDBJ whole genome shotgun (WGS) entry which is preliminary data.</text>
</comment>
<dbReference type="PATRIC" id="fig|1048808.3.peg.1735"/>
<dbReference type="Proteomes" id="UP000004491">
    <property type="component" value="Unassembled WGS sequence"/>
</dbReference>
<name>G2DDP9_9GAMM</name>
<evidence type="ECO:0000313" key="2">
    <source>
        <dbReference type="EMBL" id="EGV51279.1"/>
    </source>
</evidence>
<gene>
    <name evidence="2" type="ORF">Rifp1Sym_bp00260</name>
</gene>
<feature type="signal peptide" evidence="1">
    <location>
        <begin position="1"/>
        <end position="26"/>
    </location>
</feature>
<dbReference type="Pfam" id="PF11376">
    <property type="entry name" value="DUF3179"/>
    <property type="match status" value="1"/>
</dbReference>
<protein>
    <recommendedName>
        <fullName evidence="4">DUF3179 domain-containing protein</fullName>
    </recommendedName>
</protein>
<sequence>MDSLKIGSMSNFSLLSLLSMTMVVLACSPVQTDALERLNGFDLRDAQVPPEEIFHGGPARDGIPAIDSPQFVTADSADWLKPDERVLGLSLQGTSRAYPVAILNWHEIVNDCFGERAVVVTFCPLCGSGMAFAAEVDGQALSFGVSGLLYNNDMLLYDRQSKSLWSQLMRQAISGPMRGRRLQMLALQHTSWQEWRDRHPQTQVLSRETGFARDYSRDPYAGYAQESELFFPLSAINPRYHPKEQVLGLEIDGAFKAYPFQELSRLEGVLNDRLGNRPIRVHFDKANATAWVESRKGRRLPSVISYWFAWMAFHPDSLVFEGD</sequence>
<evidence type="ECO:0008006" key="4">
    <source>
        <dbReference type="Google" id="ProtNLM"/>
    </source>
</evidence>